<evidence type="ECO:0000256" key="6">
    <source>
        <dbReference type="ARBA" id="ARBA00022723"/>
    </source>
</evidence>
<comment type="catalytic activity">
    <reaction evidence="15">
        <text>ATP + H2O = ADP + phosphate + H(+)</text>
        <dbReference type="Rhea" id="RHEA:13065"/>
        <dbReference type="ChEBI" id="CHEBI:15377"/>
        <dbReference type="ChEBI" id="CHEBI:15378"/>
        <dbReference type="ChEBI" id="CHEBI:30616"/>
        <dbReference type="ChEBI" id="CHEBI:43474"/>
        <dbReference type="ChEBI" id="CHEBI:456216"/>
        <dbReference type="EC" id="3.6.4.13"/>
    </reaction>
    <physiologicalReaction direction="left-to-right" evidence="15">
        <dbReference type="Rhea" id="RHEA:13066"/>
    </physiologicalReaction>
</comment>
<gene>
    <name evidence="19" type="ORF">ASIM_LOCUS14294</name>
</gene>
<dbReference type="GO" id="GO:0051607">
    <property type="term" value="P:defense response to virus"/>
    <property type="evidence" value="ECO:0007669"/>
    <property type="project" value="UniProtKB-KW"/>
</dbReference>
<evidence type="ECO:0000259" key="18">
    <source>
        <dbReference type="PROSITE" id="PS51789"/>
    </source>
</evidence>
<protein>
    <recommendedName>
        <fullName evidence="3">RNA helicase</fullName>
        <ecNumber evidence="3">3.6.4.13</ecNumber>
    </recommendedName>
</protein>
<reference evidence="21" key="1">
    <citation type="submission" date="2017-02" db="UniProtKB">
        <authorList>
            <consortium name="WormBaseParasite"/>
        </authorList>
    </citation>
    <scope>IDENTIFICATION</scope>
</reference>
<dbReference type="InterPro" id="IPR011545">
    <property type="entry name" value="DEAD/DEAH_box_helicase_dom"/>
</dbReference>
<feature type="domain" description="Helicase C-terminal" evidence="17">
    <location>
        <begin position="738"/>
        <end position="911"/>
    </location>
</feature>
<dbReference type="PANTHER" id="PTHR14074:SF16">
    <property type="entry name" value="ANTIVIRAL INNATE IMMUNE RESPONSE RECEPTOR RIG-I"/>
    <property type="match status" value="1"/>
</dbReference>
<evidence type="ECO:0000259" key="17">
    <source>
        <dbReference type="PROSITE" id="PS51194"/>
    </source>
</evidence>
<dbReference type="GO" id="GO:0045087">
    <property type="term" value="P:innate immune response"/>
    <property type="evidence" value="ECO:0007669"/>
    <property type="project" value="UniProtKB-KW"/>
</dbReference>
<evidence type="ECO:0000256" key="7">
    <source>
        <dbReference type="ARBA" id="ARBA00022741"/>
    </source>
</evidence>
<keyword evidence="4" id="KW-0963">Cytoplasm</keyword>
<keyword evidence="6" id="KW-0479">Metal-binding</keyword>
<keyword evidence="8" id="KW-0378">Hydrolase</keyword>
<dbReference type="Gene3D" id="3.40.50.300">
    <property type="entry name" value="P-loop containing nucleotide triphosphate hydrolases"/>
    <property type="match status" value="2"/>
</dbReference>
<keyword evidence="13" id="KW-0694">RNA-binding</keyword>
<evidence type="ECO:0000256" key="5">
    <source>
        <dbReference type="ARBA" id="ARBA00022588"/>
    </source>
</evidence>
<evidence type="ECO:0000259" key="16">
    <source>
        <dbReference type="PROSITE" id="PS51192"/>
    </source>
</evidence>
<feature type="domain" description="RLR CTR" evidence="18">
    <location>
        <begin position="935"/>
        <end position="1071"/>
    </location>
</feature>
<reference evidence="19 20" key="2">
    <citation type="submission" date="2018-11" db="EMBL/GenBank/DDBJ databases">
        <authorList>
            <consortium name="Pathogen Informatics"/>
        </authorList>
    </citation>
    <scope>NUCLEOTIDE SEQUENCE [LARGE SCALE GENOMIC DNA]</scope>
</reference>
<dbReference type="PANTHER" id="PTHR14074">
    <property type="entry name" value="HELICASE WITH DEATH DOMAIN-RELATED"/>
    <property type="match status" value="1"/>
</dbReference>
<dbReference type="InterPro" id="IPR027417">
    <property type="entry name" value="P-loop_NTPase"/>
</dbReference>
<dbReference type="EC" id="3.6.4.13" evidence="3"/>
<name>A0A0M3K1X2_ANISI</name>
<evidence type="ECO:0000313" key="20">
    <source>
        <dbReference type="Proteomes" id="UP000267096"/>
    </source>
</evidence>
<dbReference type="GO" id="GO:0003723">
    <property type="term" value="F:RNA binding"/>
    <property type="evidence" value="ECO:0007669"/>
    <property type="project" value="UniProtKB-KW"/>
</dbReference>
<dbReference type="GO" id="GO:0005524">
    <property type="term" value="F:ATP binding"/>
    <property type="evidence" value="ECO:0007669"/>
    <property type="project" value="UniProtKB-KW"/>
</dbReference>
<dbReference type="SMART" id="SM00490">
    <property type="entry name" value="HELICc"/>
    <property type="match status" value="1"/>
</dbReference>
<organism evidence="21">
    <name type="scientific">Anisakis simplex</name>
    <name type="common">Herring worm</name>
    <dbReference type="NCBI Taxonomy" id="6269"/>
    <lineage>
        <taxon>Eukaryota</taxon>
        <taxon>Metazoa</taxon>
        <taxon>Ecdysozoa</taxon>
        <taxon>Nematoda</taxon>
        <taxon>Chromadorea</taxon>
        <taxon>Rhabditida</taxon>
        <taxon>Spirurina</taxon>
        <taxon>Ascaridomorpha</taxon>
        <taxon>Ascaridoidea</taxon>
        <taxon>Anisakidae</taxon>
        <taxon>Anisakis</taxon>
        <taxon>Anisakis simplex complex</taxon>
    </lineage>
</organism>
<evidence type="ECO:0000256" key="3">
    <source>
        <dbReference type="ARBA" id="ARBA00012552"/>
    </source>
</evidence>
<dbReference type="InterPro" id="IPR001650">
    <property type="entry name" value="Helicase_C-like"/>
</dbReference>
<evidence type="ECO:0000256" key="1">
    <source>
        <dbReference type="ARBA" id="ARBA00004496"/>
    </source>
</evidence>
<dbReference type="InterPro" id="IPR038557">
    <property type="entry name" value="RLR_C_sf"/>
</dbReference>
<evidence type="ECO:0000256" key="11">
    <source>
        <dbReference type="ARBA" id="ARBA00022840"/>
    </source>
</evidence>
<dbReference type="OrthoDB" id="416741at2759"/>
<keyword evidence="20" id="KW-1185">Reference proteome</keyword>
<keyword evidence="11" id="KW-0067">ATP-binding</keyword>
<evidence type="ECO:0000256" key="8">
    <source>
        <dbReference type="ARBA" id="ARBA00022801"/>
    </source>
</evidence>
<evidence type="ECO:0000256" key="14">
    <source>
        <dbReference type="ARBA" id="ARBA00023118"/>
    </source>
</evidence>
<keyword evidence="5" id="KW-0399">Innate immunity</keyword>
<evidence type="ECO:0000256" key="12">
    <source>
        <dbReference type="ARBA" id="ARBA00022859"/>
    </source>
</evidence>
<evidence type="ECO:0000256" key="2">
    <source>
        <dbReference type="ARBA" id="ARBA00006866"/>
    </source>
</evidence>
<dbReference type="InterPro" id="IPR021673">
    <property type="entry name" value="RLR_CTR"/>
</dbReference>
<accession>A0A0M3K1X2</accession>
<comment type="subcellular location">
    <subcellularLocation>
        <location evidence="1">Cytoplasm</location>
    </subcellularLocation>
</comment>
<keyword evidence="7" id="KW-0547">Nucleotide-binding</keyword>
<dbReference type="InterPro" id="IPR041204">
    <property type="entry name" value="RIG-I-like_C"/>
</dbReference>
<proteinExistence type="inferred from homology"/>
<dbReference type="Gene3D" id="1.20.1320.30">
    <property type="match status" value="1"/>
</dbReference>
<evidence type="ECO:0000256" key="4">
    <source>
        <dbReference type="ARBA" id="ARBA00022490"/>
    </source>
</evidence>
<dbReference type="Pfam" id="PF11648">
    <property type="entry name" value="RIG-I_C-RD"/>
    <property type="match status" value="1"/>
</dbReference>
<dbReference type="PROSITE" id="PS51789">
    <property type="entry name" value="RLR_CTR"/>
    <property type="match status" value="1"/>
</dbReference>
<keyword evidence="10" id="KW-0862">Zinc</keyword>
<dbReference type="Pfam" id="PF18119">
    <property type="entry name" value="RIG-I_C"/>
    <property type="match status" value="1"/>
</dbReference>
<dbReference type="Proteomes" id="UP000267096">
    <property type="component" value="Unassembled WGS sequence"/>
</dbReference>
<keyword evidence="12" id="KW-0391">Immunity</keyword>
<dbReference type="GO" id="GO:0046872">
    <property type="term" value="F:metal ion binding"/>
    <property type="evidence" value="ECO:0007669"/>
    <property type="project" value="UniProtKB-KW"/>
</dbReference>
<dbReference type="GO" id="GO:0016787">
    <property type="term" value="F:hydrolase activity"/>
    <property type="evidence" value="ECO:0007669"/>
    <property type="project" value="UniProtKB-KW"/>
</dbReference>
<dbReference type="GO" id="GO:0005737">
    <property type="term" value="C:cytoplasm"/>
    <property type="evidence" value="ECO:0007669"/>
    <property type="project" value="UniProtKB-SubCell"/>
</dbReference>
<dbReference type="Pfam" id="PF00270">
    <property type="entry name" value="DEAD"/>
    <property type="match status" value="1"/>
</dbReference>
<dbReference type="Gene3D" id="2.170.150.30">
    <property type="entry name" value="RIG-I-like receptor, C-terminal regulatory domain"/>
    <property type="match status" value="1"/>
</dbReference>
<feature type="domain" description="Helicase ATP-binding" evidence="16">
    <location>
        <begin position="339"/>
        <end position="533"/>
    </location>
</feature>
<dbReference type="AlphaFoldDB" id="A0A0M3K1X2"/>
<dbReference type="SMART" id="SM00487">
    <property type="entry name" value="DEXDc"/>
    <property type="match status" value="1"/>
</dbReference>
<evidence type="ECO:0000313" key="19">
    <source>
        <dbReference type="EMBL" id="VDK51954.1"/>
    </source>
</evidence>
<dbReference type="PROSITE" id="PS51192">
    <property type="entry name" value="HELICASE_ATP_BIND_1"/>
    <property type="match status" value="1"/>
</dbReference>
<dbReference type="SUPFAM" id="SSF52540">
    <property type="entry name" value="P-loop containing nucleoside triphosphate hydrolases"/>
    <property type="match status" value="1"/>
</dbReference>
<dbReference type="GO" id="GO:0003724">
    <property type="term" value="F:RNA helicase activity"/>
    <property type="evidence" value="ECO:0007669"/>
    <property type="project" value="UniProtKB-EC"/>
</dbReference>
<sequence>MGVERVIGQKGREESGSDLLEAEVSSEEELDLAQLDDAISIEGLDWKIGFQKLISTNDKFRAAHYRLYKRELIDAAFRRREDLLAFSDCFDEQERSRLKALNEENLDEPIETLWDLICEDPKQMDKLMNIANERNKELLKRALQDIPAEALKYYVMLFVNEPTKMDMIVKTLEPVPIISRLKYAEYASIVRKVEEMMSRQLYEQASCDLMRTMPRIVRTGCDPSEWFFDFLEACSHDAANRTIPEFIDRDYKIHIKLHNVKRRMGEPASKGARMGSADAENLTATPLPTVDASDESPNRACRAQDDYKNYRRKTFSDERIAALPDPEPIQLRPYQEELVETAIRGVNTIICAPTGSGKTIVATYVIRNHLQEKKKKGAARVAMLVPTVPLVEQQTKALNQYLRKVYWLEGMSGSEHVDDDGRAPFVLASDVTVFTPQVFINLLKSVRKDDRLYFNDFTMFVFDECHHCDGDHPYNEEGIVALVRVGLTFKCSVLMRMLHDFTGPKPQVVGLTASLPLGSGRANVEAALDHMMDLCAKLSAHSISTVRKHLQNLQEHVTPPIDGLLALFKNSWNDFFLEFKVLNAQRPKLDPFVMAVSNAMLKIESSLRKPLNEFSEELQLRPDEVRFPNHREARYESFIGSLKYRIQTDMKSGSVKYQLLKSLEHLRYYFRTLALADVLPNHYAYVYLSNTIDKEPVPKDTTAANLQMQLRRHFQKYIQNEFRHLETNEDDSGEEKEIIQRLHKILREQYRDEPFSRTIIFVTTRMLAEKLCDHLNTCRIVDGGRRPGLRYDDASRFLGSNQSSSLSGQAAADQRLMIEDFNAGLRKILVATSVAEEGLDISACNLIIKYNNTGSERTLIQRRGRARAKNSRSILLALDGSIEKRELENIQKEELMRLCLKHIQTKSEKQMRELVEKKIKEQRMMRESELKQDRERRKQLQGRSYDICCHLCNAFICKSSDMRIACESHYVCCDPGIWERLESRVHENSKSLVIATLVGKAYCKGTGAQECREPLGSIVRLYGAFLPTITAKSIVVIDKNDTENMGRVRDEKKWDTISREKFFIEPITENDLKLMLKALWTYSKESHYKFETEAQMVAERALEKMKMKRKCKIKYENDD</sequence>
<dbReference type="PROSITE" id="PS51194">
    <property type="entry name" value="HELICASE_CTER"/>
    <property type="match status" value="1"/>
</dbReference>
<evidence type="ECO:0000256" key="10">
    <source>
        <dbReference type="ARBA" id="ARBA00022833"/>
    </source>
</evidence>
<comment type="similarity">
    <text evidence="2">Belongs to the helicase family. RLR subfamily.</text>
</comment>
<evidence type="ECO:0000256" key="15">
    <source>
        <dbReference type="ARBA" id="ARBA00049390"/>
    </source>
</evidence>
<keyword evidence="9" id="KW-0347">Helicase</keyword>
<dbReference type="Pfam" id="PF00271">
    <property type="entry name" value="Helicase_C"/>
    <property type="match status" value="1"/>
</dbReference>
<dbReference type="InterPro" id="IPR014001">
    <property type="entry name" value="Helicase_ATP-bd"/>
</dbReference>
<evidence type="ECO:0000256" key="13">
    <source>
        <dbReference type="ARBA" id="ARBA00022884"/>
    </source>
</evidence>
<dbReference type="WBParaSite" id="ASIM_0001488401-mRNA-1">
    <property type="protein sequence ID" value="ASIM_0001488401-mRNA-1"/>
    <property type="gene ID" value="ASIM_0001488401"/>
</dbReference>
<keyword evidence="14" id="KW-0051">Antiviral defense</keyword>
<evidence type="ECO:0000256" key="9">
    <source>
        <dbReference type="ARBA" id="ARBA00022806"/>
    </source>
</evidence>
<dbReference type="EMBL" id="UYRR01031688">
    <property type="protein sequence ID" value="VDK51954.1"/>
    <property type="molecule type" value="Genomic_DNA"/>
</dbReference>
<dbReference type="InterPro" id="IPR051363">
    <property type="entry name" value="RLR_Helicase"/>
</dbReference>
<evidence type="ECO:0000313" key="21">
    <source>
        <dbReference type="WBParaSite" id="ASIM_0001488401-mRNA-1"/>
    </source>
</evidence>